<dbReference type="Pfam" id="PF01066">
    <property type="entry name" value="CDP-OH_P_transf"/>
    <property type="match status" value="1"/>
</dbReference>
<accession>A0A5C8Z3S9</accession>
<dbReference type="PROSITE" id="PS00379">
    <property type="entry name" value="CDP_ALCOHOL_P_TRANSF"/>
    <property type="match status" value="1"/>
</dbReference>
<dbReference type="Gene3D" id="1.20.120.1760">
    <property type="match status" value="1"/>
</dbReference>
<dbReference type="InterPro" id="IPR050324">
    <property type="entry name" value="CDP-alcohol_PTase-I"/>
</dbReference>
<keyword evidence="8 13" id="KW-0472">Membrane</keyword>
<dbReference type="PANTHER" id="PTHR14269:SF52">
    <property type="entry name" value="PHOSPHATIDYLGLYCEROPHOSPHATE SYNTHASE-RELATED"/>
    <property type="match status" value="1"/>
</dbReference>
<dbReference type="InterPro" id="IPR048254">
    <property type="entry name" value="CDP_ALCOHOL_P_TRANSF_CS"/>
</dbReference>
<dbReference type="InterPro" id="IPR004570">
    <property type="entry name" value="Phosphatidylglycerol_P_synth"/>
</dbReference>
<gene>
    <name evidence="14" type="primary">pgsA</name>
    <name evidence="14" type="ORF">FMM08_18575</name>
</gene>
<evidence type="ECO:0000256" key="8">
    <source>
        <dbReference type="ARBA" id="ARBA00023136"/>
    </source>
</evidence>
<dbReference type="AlphaFoldDB" id="A0A5C8Z3S9"/>
<dbReference type="PANTHER" id="PTHR14269">
    <property type="entry name" value="CDP-DIACYLGLYCEROL--GLYCEROL-3-PHOSPHATE 3-PHOSPHATIDYLTRANSFERASE-RELATED"/>
    <property type="match status" value="1"/>
</dbReference>
<feature type="transmembrane region" description="Helical" evidence="13">
    <location>
        <begin position="168"/>
        <end position="189"/>
    </location>
</feature>
<dbReference type="InterPro" id="IPR043130">
    <property type="entry name" value="CDP-OH_PTrfase_TM_dom"/>
</dbReference>
<keyword evidence="15" id="KW-1185">Reference proteome</keyword>
<sequence>MSTPAQPAKVSAWNIANYLTVLRIVLVPLVVWLLLARDGDDAWFRLGAFAAFAAASITDKIDGDIARARGLVTDFGKIADPIADKLLLGAVFVCLSLLGEVWWWVTVVILVREVGITLLRFVVIRYGVIAASPGGKLKTVLQVAAAGLLLLPWSSWLSGTPLAVVEGALLVLVLAAAAVTLVTGVDYLVRAYRLVQGGRRA</sequence>
<evidence type="ECO:0000256" key="9">
    <source>
        <dbReference type="ARBA" id="ARBA00023209"/>
    </source>
</evidence>
<evidence type="ECO:0000256" key="4">
    <source>
        <dbReference type="ARBA" id="ARBA00022679"/>
    </source>
</evidence>
<proteinExistence type="inferred from homology"/>
<feature type="transmembrane region" description="Helical" evidence="13">
    <location>
        <begin position="140"/>
        <end position="156"/>
    </location>
</feature>
<keyword evidence="10" id="KW-1208">Phospholipid metabolism</keyword>
<feature type="transmembrane region" description="Helical" evidence="13">
    <location>
        <begin position="110"/>
        <end position="128"/>
    </location>
</feature>
<dbReference type="RefSeq" id="WP_147927874.1">
    <property type="nucleotide sequence ID" value="NZ_VKAC01000012.1"/>
</dbReference>
<evidence type="ECO:0000256" key="6">
    <source>
        <dbReference type="ARBA" id="ARBA00022989"/>
    </source>
</evidence>
<evidence type="ECO:0000256" key="10">
    <source>
        <dbReference type="ARBA" id="ARBA00023264"/>
    </source>
</evidence>
<keyword evidence="7" id="KW-0443">Lipid metabolism</keyword>
<keyword evidence="6 13" id="KW-1133">Transmembrane helix</keyword>
<protein>
    <recommendedName>
        <fullName evidence="11">CDP-diacylglycerol--glycerol-3-phosphate 3-phosphatidyltransferase</fullName>
        <ecNumber evidence="11">2.7.8.5</ecNumber>
    </recommendedName>
</protein>
<comment type="subcellular location">
    <subcellularLocation>
        <location evidence="1">Membrane</location>
        <topology evidence="1">Multi-pass membrane protein</topology>
    </subcellularLocation>
</comment>
<dbReference type="GO" id="GO:0016020">
    <property type="term" value="C:membrane"/>
    <property type="evidence" value="ECO:0007669"/>
    <property type="project" value="UniProtKB-SubCell"/>
</dbReference>
<dbReference type="GO" id="GO:0008444">
    <property type="term" value="F:CDP-diacylglycerol-glycerol-3-phosphate 3-phosphatidyltransferase activity"/>
    <property type="evidence" value="ECO:0007669"/>
    <property type="project" value="UniProtKB-UniRule"/>
</dbReference>
<evidence type="ECO:0000313" key="14">
    <source>
        <dbReference type="EMBL" id="TXR52752.1"/>
    </source>
</evidence>
<organism evidence="14 15">
    <name type="scientific">Quadrisphaera setariae</name>
    <dbReference type="NCBI Taxonomy" id="2593304"/>
    <lineage>
        <taxon>Bacteria</taxon>
        <taxon>Bacillati</taxon>
        <taxon>Actinomycetota</taxon>
        <taxon>Actinomycetes</taxon>
        <taxon>Kineosporiales</taxon>
        <taxon>Kineosporiaceae</taxon>
        <taxon>Quadrisphaera</taxon>
    </lineage>
</organism>
<dbReference type="InterPro" id="IPR000462">
    <property type="entry name" value="CDP-OH_P_trans"/>
</dbReference>
<keyword evidence="5 13" id="KW-0812">Transmembrane</keyword>
<feature type="transmembrane region" description="Helical" evidence="13">
    <location>
        <begin position="15"/>
        <end position="35"/>
    </location>
</feature>
<evidence type="ECO:0000256" key="1">
    <source>
        <dbReference type="ARBA" id="ARBA00004141"/>
    </source>
</evidence>
<evidence type="ECO:0000256" key="11">
    <source>
        <dbReference type="NCBIfam" id="TIGR00560"/>
    </source>
</evidence>
<reference evidence="14 15" key="1">
    <citation type="submission" date="2019-07" db="EMBL/GenBank/DDBJ databases">
        <title>Quadrisphaera sp. strain DD2A genome sequencing and assembly.</title>
        <authorList>
            <person name="Kim I."/>
        </authorList>
    </citation>
    <scope>NUCLEOTIDE SEQUENCE [LARGE SCALE GENOMIC DNA]</scope>
    <source>
        <strain evidence="14 15">DD2A</strain>
    </source>
</reference>
<dbReference type="NCBIfam" id="TIGR00560">
    <property type="entry name" value="pgsA"/>
    <property type="match status" value="1"/>
</dbReference>
<comment type="caution">
    <text evidence="14">The sequence shown here is derived from an EMBL/GenBank/DDBJ whole genome shotgun (WGS) entry which is preliminary data.</text>
</comment>
<dbReference type="OrthoDB" id="9796672at2"/>
<dbReference type="EMBL" id="VKAC01000012">
    <property type="protein sequence ID" value="TXR52752.1"/>
    <property type="molecule type" value="Genomic_DNA"/>
</dbReference>
<evidence type="ECO:0000256" key="13">
    <source>
        <dbReference type="SAM" id="Phobius"/>
    </source>
</evidence>
<dbReference type="GO" id="GO:0046474">
    <property type="term" value="P:glycerophospholipid biosynthetic process"/>
    <property type="evidence" value="ECO:0007669"/>
    <property type="project" value="TreeGrafter"/>
</dbReference>
<dbReference type="UniPathway" id="UPA00085"/>
<evidence type="ECO:0000256" key="3">
    <source>
        <dbReference type="ARBA" id="ARBA00022516"/>
    </source>
</evidence>
<evidence type="ECO:0000256" key="7">
    <source>
        <dbReference type="ARBA" id="ARBA00023098"/>
    </source>
</evidence>
<name>A0A5C8Z3S9_9ACTN</name>
<keyword evidence="9" id="KW-0594">Phospholipid biosynthesis</keyword>
<dbReference type="EC" id="2.7.8.5" evidence="11"/>
<keyword evidence="4 12" id="KW-0808">Transferase</keyword>
<comment type="similarity">
    <text evidence="2 12">Belongs to the CDP-alcohol phosphatidyltransferase class-I family.</text>
</comment>
<dbReference type="Proteomes" id="UP000321234">
    <property type="component" value="Unassembled WGS sequence"/>
</dbReference>
<evidence type="ECO:0000256" key="5">
    <source>
        <dbReference type="ARBA" id="ARBA00022692"/>
    </source>
</evidence>
<evidence type="ECO:0000313" key="15">
    <source>
        <dbReference type="Proteomes" id="UP000321234"/>
    </source>
</evidence>
<dbReference type="PIRSF" id="PIRSF000847">
    <property type="entry name" value="Phos_ph_gly_syn"/>
    <property type="match status" value="1"/>
</dbReference>
<keyword evidence="3" id="KW-0444">Lipid biosynthesis</keyword>
<evidence type="ECO:0000256" key="12">
    <source>
        <dbReference type="RuleBase" id="RU003750"/>
    </source>
</evidence>
<evidence type="ECO:0000256" key="2">
    <source>
        <dbReference type="ARBA" id="ARBA00010441"/>
    </source>
</evidence>